<sequence length="99" mass="11314">MLHNESCDFKFKTDIEVPKAVELRVNSLAEQNILLVTETPNETQAASHMRYISEPDMQVGKPTLVYRGISKKRQRSLQSIEPRVPEGRPRTNGFALDME</sequence>
<gene>
    <name evidence="2" type="ORF">PHMEG_00033901</name>
</gene>
<dbReference type="AlphaFoldDB" id="A0A225USG8"/>
<dbReference type="EMBL" id="NBNE01012269">
    <property type="protein sequence ID" value="OWY95953.1"/>
    <property type="molecule type" value="Genomic_DNA"/>
</dbReference>
<evidence type="ECO:0000313" key="3">
    <source>
        <dbReference type="Proteomes" id="UP000198211"/>
    </source>
</evidence>
<evidence type="ECO:0000256" key="1">
    <source>
        <dbReference type="SAM" id="MobiDB-lite"/>
    </source>
</evidence>
<organism evidence="2 3">
    <name type="scientific">Phytophthora megakarya</name>
    <dbReference type="NCBI Taxonomy" id="4795"/>
    <lineage>
        <taxon>Eukaryota</taxon>
        <taxon>Sar</taxon>
        <taxon>Stramenopiles</taxon>
        <taxon>Oomycota</taxon>
        <taxon>Peronosporomycetes</taxon>
        <taxon>Peronosporales</taxon>
        <taxon>Peronosporaceae</taxon>
        <taxon>Phytophthora</taxon>
    </lineage>
</organism>
<keyword evidence="3" id="KW-1185">Reference proteome</keyword>
<name>A0A225USG8_9STRA</name>
<accession>A0A225USG8</accession>
<protein>
    <submittedName>
        <fullName evidence="2">Uncharacterized protein</fullName>
    </submittedName>
</protein>
<comment type="caution">
    <text evidence="2">The sequence shown here is derived from an EMBL/GenBank/DDBJ whole genome shotgun (WGS) entry which is preliminary data.</text>
</comment>
<evidence type="ECO:0000313" key="2">
    <source>
        <dbReference type="EMBL" id="OWY95953.1"/>
    </source>
</evidence>
<reference evidence="3" key="1">
    <citation type="submission" date="2017-03" db="EMBL/GenBank/DDBJ databases">
        <title>Phytopthora megakarya and P. palmivora, two closely related causual agents of cacao black pod achieved similar genome size and gene model numbers by different mechanisms.</title>
        <authorList>
            <person name="Ali S."/>
            <person name="Shao J."/>
            <person name="Larry D.J."/>
            <person name="Kronmiller B."/>
            <person name="Shen D."/>
            <person name="Strem M.D."/>
            <person name="Melnick R.L."/>
            <person name="Guiltinan M.J."/>
            <person name="Tyler B.M."/>
            <person name="Meinhardt L.W."/>
            <person name="Bailey B.A."/>
        </authorList>
    </citation>
    <scope>NUCLEOTIDE SEQUENCE [LARGE SCALE GENOMIC DNA]</scope>
    <source>
        <strain evidence="3">zdho120</strain>
    </source>
</reference>
<proteinExistence type="predicted"/>
<feature type="region of interest" description="Disordered" evidence="1">
    <location>
        <begin position="75"/>
        <end position="99"/>
    </location>
</feature>
<dbReference type="Proteomes" id="UP000198211">
    <property type="component" value="Unassembled WGS sequence"/>
</dbReference>